<evidence type="ECO:0000256" key="2">
    <source>
        <dbReference type="SAM" id="Phobius"/>
    </source>
</evidence>
<organism evidence="3 4">
    <name type="scientific">Blautia obeum</name>
    <dbReference type="NCBI Taxonomy" id="40520"/>
    <lineage>
        <taxon>Bacteria</taxon>
        <taxon>Bacillati</taxon>
        <taxon>Bacillota</taxon>
        <taxon>Clostridia</taxon>
        <taxon>Lachnospirales</taxon>
        <taxon>Lachnospiraceae</taxon>
        <taxon>Blautia</taxon>
    </lineage>
</organism>
<evidence type="ECO:0000313" key="3">
    <source>
        <dbReference type="EMBL" id="RCH44890.1"/>
    </source>
</evidence>
<evidence type="ECO:0000256" key="1">
    <source>
        <dbReference type="SAM" id="MobiDB-lite"/>
    </source>
</evidence>
<keyword evidence="2" id="KW-1133">Transmembrane helix</keyword>
<evidence type="ECO:0000313" key="4">
    <source>
        <dbReference type="Proteomes" id="UP000253208"/>
    </source>
</evidence>
<sequence length="72" mass="8148">MTTIIFILELVALATLIICGALLLLDAGSKKKRPEHKPEPQQPRRIAKRPGRCKRRPKGQTGRKHPKGKRED</sequence>
<accession>A0A367G2N1</accession>
<feature type="compositionally biased region" description="Basic residues" evidence="1">
    <location>
        <begin position="45"/>
        <end position="72"/>
    </location>
</feature>
<dbReference type="Proteomes" id="UP000253208">
    <property type="component" value="Unassembled WGS sequence"/>
</dbReference>
<name>A0A367G2N1_9FIRM</name>
<gene>
    <name evidence="3" type="ORF">C4886_05420</name>
</gene>
<proteinExistence type="predicted"/>
<dbReference type="EMBL" id="PSQG01000006">
    <property type="protein sequence ID" value="RCH44890.1"/>
    <property type="molecule type" value="Genomic_DNA"/>
</dbReference>
<reference evidence="3 4" key="1">
    <citation type="submission" date="2018-02" db="EMBL/GenBank/DDBJ databases">
        <title>Complete genome sequencing of Faecalibacterium prausnitzii strains isolated from the human gut.</title>
        <authorList>
            <person name="Fitzgerald B.C."/>
            <person name="Shkoporov A.N."/>
            <person name="Ross P.R."/>
            <person name="Hill C."/>
        </authorList>
    </citation>
    <scope>NUCLEOTIDE SEQUENCE [LARGE SCALE GENOMIC DNA]</scope>
    <source>
        <strain evidence="3 4">APC942/31-1</strain>
    </source>
</reference>
<feature type="region of interest" description="Disordered" evidence="1">
    <location>
        <begin position="29"/>
        <end position="72"/>
    </location>
</feature>
<keyword evidence="2" id="KW-0472">Membrane</keyword>
<dbReference type="AlphaFoldDB" id="A0A367G2N1"/>
<keyword evidence="2" id="KW-0812">Transmembrane</keyword>
<comment type="caution">
    <text evidence="3">The sequence shown here is derived from an EMBL/GenBank/DDBJ whole genome shotgun (WGS) entry which is preliminary data.</text>
</comment>
<protein>
    <submittedName>
        <fullName evidence="3">Uncharacterized protein</fullName>
    </submittedName>
</protein>
<feature type="transmembrane region" description="Helical" evidence="2">
    <location>
        <begin position="6"/>
        <end position="25"/>
    </location>
</feature>